<evidence type="ECO:0000313" key="2">
    <source>
        <dbReference type="EMBL" id="STY31094.1"/>
    </source>
</evidence>
<keyword evidence="3" id="KW-1185">Reference proteome</keyword>
<keyword evidence="1" id="KW-0732">Signal</keyword>
<accession>A0A378LXD7</accession>
<evidence type="ECO:0000313" key="3">
    <source>
        <dbReference type="Proteomes" id="UP000255297"/>
    </source>
</evidence>
<reference evidence="2 3" key="1">
    <citation type="submission" date="2018-06" db="EMBL/GenBank/DDBJ databases">
        <authorList>
            <consortium name="Pathogen Informatics"/>
            <person name="Doyle S."/>
        </authorList>
    </citation>
    <scope>NUCLEOTIDE SEQUENCE [LARGE SCALE GENOMIC DNA]</scope>
    <source>
        <strain evidence="2 3">NCTC11532</strain>
    </source>
</reference>
<dbReference type="EMBL" id="UGPB01000001">
    <property type="protein sequence ID" value="STY31094.1"/>
    <property type="molecule type" value="Genomic_DNA"/>
</dbReference>
<dbReference type="STRING" id="1122170.GCA_000701265_02983"/>
<gene>
    <name evidence="2" type="ORF">NCTC11532_02732</name>
</gene>
<dbReference type="RefSeq" id="WP_031564002.1">
    <property type="nucleotide sequence ID" value="NZ_CAAAIS010000009.1"/>
</dbReference>
<evidence type="ECO:0000256" key="1">
    <source>
        <dbReference type="SAM" id="SignalP"/>
    </source>
</evidence>
<protein>
    <submittedName>
        <fullName evidence="2">Uncharacterized protein</fullName>
    </submittedName>
</protein>
<name>A0A378LXD7_9GAMM</name>
<sequence length="81" mass="8967">MKNLIMCFFILSASLSVAATQTDLKSKWVCTTNASKSDDYKESVADDKMGHTQNSAKQSFAFAAEHCRDCTKITCEATNNY</sequence>
<organism evidence="2 3">
    <name type="scientific">Legionella wadsworthii</name>
    <dbReference type="NCBI Taxonomy" id="28088"/>
    <lineage>
        <taxon>Bacteria</taxon>
        <taxon>Pseudomonadati</taxon>
        <taxon>Pseudomonadota</taxon>
        <taxon>Gammaproteobacteria</taxon>
        <taxon>Legionellales</taxon>
        <taxon>Legionellaceae</taxon>
        <taxon>Legionella</taxon>
    </lineage>
</organism>
<feature type="chain" id="PRO_5017070422" evidence="1">
    <location>
        <begin position="19"/>
        <end position="81"/>
    </location>
</feature>
<dbReference type="Proteomes" id="UP000255297">
    <property type="component" value="Unassembled WGS sequence"/>
</dbReference>
<dbReference type="OrthoDB" id="5653228at2"/>
<feature type="signal peptide" evidence="1">
    <location>
        <begin position="1"/>
        <end position="18"/>
    </location>
</feature>
<proteinExistence type="predicted"/>
<dbReference type="AlphaFoldDB" id="A0A378LXD7"/>